<evidence type="ECO:0008006" key="3">
    <source>
        <dbReference type="Google" id="ProtNLM"/>
    </source>
</evidence>
<dbReference type="InterPro" id="IPR016024">
    <property type="entry name" value="ARM-type_fold"/>
</dbReference>
<dbReference type="PANTHER" id="PTHR17695">
    <property type="entry name" value="SMALL SUBUNIT PROCESSOME COMPONENT 20 HOMOLOG"/>
    <property type="match status" value="1"/>
</dbReference>
<dbReference type="Proteomes" id="UP000646827">
    <property type="component" value="Unassembled WGS sequence"/>
</dbReference>
<dbReference type="GO" id="GO:0032040">
    <property type="term" value="C:small-subunit processome"/>
    <property type="evidence" value="ECO:0007669"/>
    <property type="project" value="TreeGrafter"/>
</dbReference>
<comment type="caution">
    <text evidence="1">The sequence shown here is derived from an EMBL/GenBank/DDBJ whole genome shotgun (WGS) entry which is preliminary data.</text>
</comment>
<dbReference type="Gene3D" id="1.25.10.10">
    <property type="entry name" value="Leucine-rich Repeat Variant"/>
    <property type="match status" value="1"/>
</dbReference>
<keyword evidence="2" id="KW-1185">Reference proteome</keyword>
<dbReference type="PANTHER" id="PTHR17695:SF11">
    <property type="entry name" value="SMALL SUBUNIT PROCESSOME COMPONENT 20 HOMOLOG"/>
    <property type="match status" value="1"/>
</dbReference>
<dbReference type="InterPro" id="IPR052575">
    <property type="entry name" value="SSU_processome_comp_20"/>
</dbReference>
<reference evidence="1 2" key="1">
    <citation type="submission" date="2020-12" db="EMBL/GenBank/DDBJ databases">
        <title>Metabolic potential, ecology and presence of endohyphal bacteria is reflected in genomic diversity of Mucoromycotina.</title>
        <authorList>
            <person name="Muszewska A."/>
            <person name="Okrasinska A."/>
            <person name="Steczkiewicz K."/>
            <person name="Drgas O."/>
            <person name="Orlowska M."/>
            <person name="Perlinska-Lenart U."/>
            <person name="Aleksandrzak-Piekarczyk T."/>
            <person name="Szatraj K."/>
            <person name="Zielenkiewicz U."/>
            <person name="Pilsyk S."/>
            <person name="Malc E."/>
            <person name="Mieczkowski P."/>
            <person name="Kruszewska J.S."/>
            <person name="Biernat P."/>
            <person name="Pawlowska J."/>
        </authorList>
    </citation>
    <scope>NUCLEOTIDE SEQUENCE [LARGE SCALE GENOMIC DNA]</scope>
    <source>
        <strain evidence="1 2">CBS 142.35</strain>
    </source>
</reference>
<feature type="non-terminal residue" evidence="1">
    <location>
        <position position="1"/>
    </location>
</feature>
<gene>
    <name evidence="1" type="ORF">INT45_007960</name>
</gene>
<organism evidence="1 2">
    <name type="scientific">Circinella minor</name>
    <dbReference type="NCBI Taxonomy" id="1195481"/>
    <lineage>
        <taxon>Eukaryota</taxon>
        <taxon>Fungi</taxon>
        <taxon>Fungi incertae sedis</taxon>
        <taxon>Mucoromycota</taxon>
        <taxon>Mucoromycotina</taxon>
        <taxon>Mucoromycetes</taxon>
        <taxon>Mucorales</taxon>
        <taxon>Lichtheimiaceae</taxon>
        <taxon>Circinella</taxon>
    </lineage>
</organism>
<dbReference type="EMBL" id="JAEPRB010000092">
    <property type="protein sequence ID" value="KAG2222074.1"/>
    <property type="molecule type" value="Genomic_DNA"/>
</dbReference>
<dbReference type="GO" id="GO:0030686">
    <property type="term" value="C:90S preribosome"/>
    <property type="evidence" value="ECO:0007669"/>
    <property type="project" value="TreeGrafter"/>
</dbReference>
<accession>A0A8H7S1X4</accession>
<dbReference type="InterPro" id="IPR011989">
    <property type="entry name" value="ARM-like"/>
</dbReference>
<evidence type="ECO:0000313" key="2">
    <source>
        <dbReference type="Proteomes" id="UP000646827"/>
    </source>
</evidence>
<name>A0A8H7S1X4_9FUNG</name>
<dbReference type="SUPFAM" id="SSF48371">
    <property type="entry name" value="ARM repeat"/>
    <property type="match status" value="1"/>
</dbReference>
<sequence length="243" mass="28699">FQSFNTLVDRIKVDVVRRSRLVEENPDEFDSFFYEALLSWKDMNLTKHFKAFLREMTPLAKTLPSIIYHKDQIVDVLEKHLQVENSTALDALLDLVTKLAKDLEGEFYPYFSRLFSAMLPLVHHRDVRLLENLFNAIAYLFKYLARQILPDLSSTFTLISSLLGEDHKQKPYIRHFTAEAFAFLLRKTRGKDFANITQHILTSLRENPSEQYIEGLAMLFFECMKVKKKKKIWIIKYWVGKIR</sequence>
<protein>
    <recommendedName>
        <fullName evidence="3">Small subunit processome component 20 homolog</fullName>
    </recommendedName>
</protein>
<dbReference type="OrthoDB" id="360653at2759"/>
<proteinExistence type="predicted"/>
<evidence type="ECO:0000313" key="1">
    <source>
        <dbReference type="EMBL" id="KAG2222074.1"/>
    </source>
</evidence>
<dbReference type="AlphaFoldDB" id="A0A8H7S1X4"/>